<keyword evidence="4 6" id="KW-0238">DNA-binding</keyword>
<evidence type="ECO:0000256" key="1">
    <source>
        <dbReference type="ARBA" id="ARBA00010641"/>
    </source>
</evidence>
<name>A0A6S6R6K1_9FIRM</name>
<proteinExistence type="inferred from homology"/>
<dbReference type="InterPro" id="IPR013325">
    <property type="entry name" value="RNA_pol_sigma_r2"/>
</dbReference>
<dbReference type="GO" id="GO:0003677">
    <property type="term" value="F:DNA binding"/>
    <property type="evidence" value="ECO:0007669"/>
    <property type="project" value="UniProtKB-KW"/>
</dbReference>
<dbReference type="Gene3D" id="1.10.10.10">
    <property type="entry name" value="Winged helix-like DNA-binding domain superfamily/Winged helix DNA-binding domain"/>
    <property type="match status" value="1"/>
</dbReference>
<feature type="domain" description="RNA polymerase sigma-70 region 2" evidence="7">
    <location>
        <begin position="13"/>
        <end position="79"/>
    </location>
</feature>
<dbReference type="Pfam" id="PF04542">
    <property type="entry name" value="Sigma70_r2"/>
    <property type="match status" value="1"/>
</dbReference>
<dbReference type="InterPro" id="IPR036388">
    <property type="entry name" value="WH-like_DNA-bd_sf"/>
</dbReference>
<keyword evidence="9" id="KW-1185">Reference proteome</keyword>
<organism evidence="8 9">
    <name type="scientific">Anaerocolumna cellulosilytica</name>
    <dbReference type="NCBI Taxonomy" id="433286"/>
    <lineage>
        <taxon>Bacteria</taxon>
        <taxon>Bacillati</taxon>
        <taxon>Bacillota</taxon>
        <taxon>Clostridia</taxon>
        <taxon>Lachnospirales</taxon>
        <taxon>Lachnospiraceae</taxon>
        <taxon>Anaerocolumna</taxon>
    </lineage>
</organism>
<keyword evidence="3 6" id="KW-0731">Sigma factor</keyword>
<comment type="similarity">
    <text evidence="1 6">Belongs to the sigma-70 factor family. ECF subfamily.</text>
</comment>
<dbReference type="InterPro" id="IPR007627">
    <property type="entry name" value="RNA_pol_sigma70_r2"/>
</dbReference>
<evidence type="ECO:0000256" key="4">
    <source>
        <dbReference type="ARBA" id="ARBA00023125"/>
    </source>
</evidence>
<dbReference type="InterPro" id="IPR000838">
    <property type="entry name" value="RNA_pol_sigma70_ECF_CS"/>
</dbReference>
<sequence>MERINRDIYLEHLIDAYKNLVFSICFKLVQNYFDAEDLTQETFLAAYKGLDDFDGTNEKAWICRIATNKCLDYLKHSGRKSVPTEDTYLNEFQSKIPTPEEEVEEGEVKNQLYTLCTQLKEPYREVALDYFFHEKDISDMVSQSGKNIKTLQTQVYRAKNMLKKLWRKE</sequence>
<reference evidence="8 9" key="1">
    <citation type="journal article" date="2016" name="Int. J. Syst. Evol. Microbiol.">
        <title>Descriptions of Anaerotaenia torta gen. nov., sp. nov. and Anaerocolumna cellulosilytica gen. nov., sp. nov. isolated from a methanogenic reactor of cattle waste.</title>
        <authorList>
            <person name="Uek A."/>
            <person name="Ohtaki Y."/>
            <person name="Kaku N."/>
            <person name="Ueki K."/>
        </authorList>
    </citation>
    <scope>NUCLEOTIDE SEQUENCE [LARGE SCALE GENOMIC DNA]</scope>
    <source>
        <strain evidence="8 9">SN021</strain>
    </source>
</reference>
<evidence type="ECO:0000259" key="7">
    <source>
        <dbReference type="Pfam" id="PF04542"/>
    </source>
</evidence>
<evidence type="ECO:0000313" key="9">
    <source>
        <dbReference type="Proteomes" id="UP000515561"/>
    </source>
</evidence>
<dbReference type="PANTHER" id="PTHR43133">
    <property type="entry name" value="RNA POLYMERASE ECF-TYPE SIGMA FACTO"/>
    <property type="match status" value="1"/>
</dbReference>
<dbReference type="Gene3D" id="1.10.1740.10">
    <property type="match status" value="1"/>
</dbReference>
<dbReference type="KEGG" id="acel:acsn021_32060"/>
<dbReference type="PANTHER" id="PTHR43133:SF60">
    <property type="entry name" value="RNA POLYMERASE SIGMA FACTOR SIGV"/>
    <property type="match status" value="1"/>
</dbReference>
<evidence type="ECO:0000256" key="5">
    <source>
        <dbReference type="ARBA" id="ARBA00023163"/>
    </source>
</evidence>
<keyword evidence="2 6" id="KW-0805">Transcription regulation</keyword>
<dbReference type="EMBL" id="AP023367">
    <property type="protein sequence ID" value="BCJ95637.1"/>
    <property type="molecule type" value="Genomic_DNA"/>
</dbReference>
<accession>A0A6S6R6K1</accession>
<dbReference type="GO" id="GO:0006352">
    <property type="term" value="P:DNA-templated transcription initiation"/>
    <property type="evidence" value="ECO:0007669"/>
    <property type="project" value="InterPro"/>
</dbReference>
<evidence type="ECO:0000256" key="3">
    <source>
        <dbReference type="ARBA" id="ARBA00023082"/>
    </source>
</evidence>
<protein>
    <recommendedName>
        <fullName evidence="6">RNA polymerase sigma factor</fullName>
    </recommendedName>
</protein>
<dbReference type="InterPro" id="IPR014284">
    <property type="entry name" value="RNA_pol_sigma-70_dom"/>
</dbReference>
<evidence type="ECO:0000313" key="8">
    <source>
        <dbReference type="EMBL" id="BCJ95637.1"/>
    </source>
</evidence>
<dbReference type="InterPro" id="IPR039425">
    <property type="entry name" value="RNA_pol_sigma-70-like"/>
</dbReference>
<evidence type="ECO:0000256" key="6">
    <source>
        <dbReference type="RuleBase" id="RU000716"/>
    </source>
</evidence>
<evidence type="ECO:0000256" key="2">
    <source>
        <dbReference type="ARBA" id="ARBA00023015"/>
    </source>
</evidence>
<dbReference type="Proteomes" id="UP000515561">
    <property type="component" value="Chromosome"/>
</dbReference>
<dbReference type="SUPFAM" id="SSF88946">
    <property type="entry name" value="Sigma2 domain of RNA polymerase sigma factors"/>
    <property type="match status" value="1"/>
</dbReference>
<dbReference type="AlphaFoldDB" id="A0A6S6R6K1"/>
<dbReference type="PROSITE" id="PS01063">
    <property type="entry name" value="SIGMA70_ECF"/>
    <property type="match status" value="1"/>
</dbReference>
<gene>
    <name evidence="8" type="ORF">acsn021_32060</name>
</gene>
<dbReference type="InterPro" id="IPR013324">
    <property type="entry name" value="RNA_pol_sigma_r3/r4-like"/>
</dbReference>
<keyword evidence="5 6" id="KW-0804">Transcription</keyword>
<dbReference type="NCBIfam" id="TIGR02937">
    <property type="entry name" value="sigma70-ECF"/>
    <property type="match status" value="1"/>
</dbReference>
<dbReference type="SUPFAM" id="SSF88659">
    <property type="entry name" value="Sigma3 and sigma4 domains of RNA polymerase sigma factors"/>
    <property type="match status" value="1"/>
</dbReference>
<dbReference type="GO" id="GO:0016987">
    <property type="term" value="F:sigma factor activity"/>
    <property type="evidence" value="ECO:0007669"/>
    <property type="project" value="UniProtKB-KW"/>
</dbReference>